<dbReference type="Proteomes" id="UP000665561">
    <property type="component" value="Unassembled WGS sequence"/>
</dbReference>
<dbReference type="RefSeq" id="WP_161744217.1">
    <property type="nucleotide sequence ID" value="NZ_JAAAMV010000012.1"/>
</dbReference>
<reference evidence="2 3" key="1">
    <citation type="submission" date="2020-01" db="EMBL/GenBank/DDBJ databases">
        <title>Paenibacillus soybeanensis sp. nov. isolated from the nodules of soybean (Glycine max(L.) Merr).</title>
        <authorList>
            <person name="Wang H."/>
        </authorList>
    </citation>
    <scope>NUCLEOTIDE SEQUENCE [LARGE SCALE GENOMIC DNA]</scope>
    <source>
        <strain evidence="2 3">T1</strain>
    </source>
</reference>
<comment type="caution">
    <text evidence="2">The sequence shown here is derived from an EMBL/GenBank/DDBJ whole genome shotgun (WGS) entry which is preliminary data.</text>
</comment>
<evidence type="ECO:0000313" key="3">
    <source>
        <dbReference type="Proteomes" id="UP000665561"/>
    </source>
</evidence>
<evidence type="ECO:0000313" key="2">
    <source>
        <dbReference type="EMBL" id="NBD25407.1"/>
    </source>
</evidence>
<keyword evidence="1" id="KW-0812">Transmembrane</keyword>
<organism evidence="2 3">
    <name type="scientific">Paenibacillus glycinis</name>
    <dbReference type="NCBI Taxonomy" id="2697035"/>
    <lineage>
        <taxon>Bacteria</taxon>
        <taxon>Bacillati</taxon>
        <taxon>Bacillota</taxon>
        <taxon>Bacilli</taxon>
        <taxon>Bacillales</taxon>
        <taxon>Paenibacillaceae</taxon>
        <taxon>Paenibacillus</taxon>
    </lineage>
</organism>
<protein>
    <recommendedName>
        <fullName evidence="4">DUF3185 domain-containing protein</fullName>
    </recommendedName>
</protein>
<feature type="transmembrane region" description="Helical" evidence="1">
    <location>
        <begin position="51"/>
        <end position="73"/>
    </location>
</feature>
<dbReference type="EMBL" id="JAAAMV010000012">
    <property type="protein sequence ID" value="NBD25407.1"/>
    <property type="molecule type" value="Genomic_DNA"/>
</dbReference>
<sequence>MNKLQKKALVCAIIGGLLWIVSGIAGFAIQVQHMNAEIKAFIPEPSNMMPILISMLLSGLGLVGMIISLVVYVTSRMTKSA</sequence>
<accession>A0ABW9XSV3</accession>
<feature type="transmembrane region" description="Helical" evidence="1">
    <location>
        <begin position="9"/>
        <end position="31"/>
    </location>
</feature>
<keyword evidence="1" id="KW-0472">Membrane</keyword>
<evidence type="ECO:0000256" key="1">
    <source>
        <dbReference type="SAM" id="Phobius"/>
    </source>
</evidence>
<evidence type="ECO:0008006" key="4">
    <source>
        <dbReference type="Google" id="ProtNLM"/>
    </source>
</evidence>
<keyword evidence="3" id="KW-1185">Reference proteome</keyword>
<keyword evidence="1" id="KW-1133">Transmembrane helix</keyword>
<proteinExistence type="predicted"/>
<name>A0ABW9XSV3_9BACL</name>
<gene>
    <name evidence="2" type="ORF">GT019_16110</name>
</gene>